<evidence type="ECO:0000313" key="1">
    <source>
        <dbReference type="EMBL" id="JAR88156.1"/>
    </source>
</evidence>
<accession>A0A147BBK3</accession>
<name>A0A147BBK3_IXORI</name>
<dbReference type="AlphaFoldDB" id="A0A147BBK3"/>
<reference evidence="1" key="1">
    <citation type="journal article" date="2018" name="PLoS Negl. Trop. Dis.">
        <title>Sialome diversity of ticks revealed by RNAseq of single tick salivary glands.</title>
        <authorList>
            <person name="Perner J."/>
            <person name="Kropackova S."/>
            <person name="Kopacek P."/>
            <person name="Ribeiro J.M."/>
        </authorList>
    </citation>
    <scope>NUCLEOTIDE SEQUENCE</scope>
    <source>
        <strain evidence="1">Siblings of single egg batch collected in Ceske Budejovice</strain>
        <tissue evidence="1">Salivary glands</tissue>
    </source>
</reference>
<sequence length="160" mass="17356">MHRRTCASRALLSNHAASCRAQKTSASSASSARCVSAVTRGFVCTSTTTTRRRMTLAVFGLRVLSAQCATRQQICSLLISSSMLSGKTEISIPSSWALSATQSPAQRGLPMPIRKKMREWHLHPWHLTGSLSPTAARDHDCPTTSCGLTKQCHDRLSLTS</sequence>
<organism evidence="1">
    <name type="scientific">Ixodes ricinus</name>
    <name type="common">Common tick</name>
    <name type="synonym">Acarus ricinus</name>
    <dbReference type="NCBI Taxonomy" id="34613"/>
    <lineage>
        <taxon>Eukaryota</taxon>
        <taxon>Metazoa</taxon>
        <taxon>Ecdysozoa</taxon>
        <taxon>Arthropoda</taxon>
        <taxon>Chelicerata</taxon>
        <taxon>Arachnida</taxon>
        <taxon>Acari</taxon>
        <taxon>Parasitiformes</taxon>
        <taxon>Ixodida</taxon>
        <taxon>Ixodoidea</taxon>
        <taxon>Ixodidae</taxon>
        <taxon>Ixodinae</taxon>
        <taxon>Ixodes</taxon>
    </lineage>
</organism>
<proteinExistence type="predicted"/>
<protein>
    <submittedName>
        <fullName evidence="1">Uncharacterized protein</fullName>
    </submittedName>
</protein>
<dbReference type="EMBL" id="GEGO01007248">
    <property type="protein sequence ID" value="JAR88156.1"/>
    <property type="molecule type" value="Transcribed_RNA"/>
</dbReference>